<dbReference type="OrthoDB" id="6402776at2"/>
<evidence type="ECO:0000313" key="1">
    <source>
        <dbReference type="EMBL" id="QKY72731.1"/>
    </source>
</evidence>
<dbReference type="NCBIfam" id="NF040584">
    <property type="entry name" value="STY4534_fam"/>
    <property type="match status" value="1"/>
</dbReference>
<reference evidence="1 3" key="1">
    <citation type="submission" date="2019-06" db="EMBL/GenBank/DDBJ databases">
        <title>Complete genome sequence of Haemophilus parasuis HPS412.</title>
        <authorList>
            <person name="Yang S."/>
            <person name="Huang C."/>
        </authorList>
    </citation>
    <scope>NUCLEOTIDE SEQUENCE [LARGE SCALE GENOMIC DNA]</scope>
    <source>
        <strain evidence="1 3">HPS412</strain>
    </source>
</reference>
<protein>
    <submittedName>
        <fullName evidence="1">DUF3577 domain-containing protein</fullName>
    </submittedName>
    <submittedName>
        <fullName evidence="2">STY4534 family ICE replication protein</fullName>
    </submittedName>
</protein>
<dbReference type="InterPro" id="IPR021960">
    <property type="entry name" value="DUF3577"/>
</dbReference>
<dbReference type="Proteomes" id="UP001222296">
    <property type="component" value="Chromosome"/>
</dbReference>
<dbReference type="AlphaFoldDB" id="A0A084EF39"/>
<sequence length="145" mass="16498">MTTQTSTQKASYFNLHTSGIGYINDIRIVKPKKGNEFVACRIAALVGSSDEPEYRYFDMNVVGAETEKLIRRCQEAVEAKKKVLISFVMADLWVDTFTYTSDSKYHKKGDTGTTLKGRLIRIKMLKIDGELKYQEPKRDTDESNA</sequence>
<organism evidence="1 3">
    <name type="scientific">Glaesserella parasuis</name>
    <name type="common">Haemophilus parasuis</name>
    <dbReference type="NCBI Taxonomy" id="738"/>
    <lineage>
        <taxon>Bacteria</taxon>
        <taxon>Pseudomonadati</taxon>
        <taxon>Pseudomonadota</taxon>
        <taxon>Gammaproteobacteria</taxon>
        <taxon>Pasteurellales</taxon>
        <taxon>Pasteurellaceae</taxon>
        <taxon>Glaesserella</taxon>
    </lineage>
</organism>
<dbReference type="EMBL" id="CP041334">
    <property type="protein sequence ID" value="QKY72731.1"/>
    <property type="molecule type" value="Genomic_DNA"/>
</dbReference>
<dbReference type="EMBL" id="CP121769">
    <property type="protein sequence ID" value="WGE10938.1"/>
    <property type="molecule type" value="Genomic_DNA"/>
</dbReference>
<reference evidence="2" key="2">
    <citation type="submission" date="2023-04" db="EMBL/GenBank/DDBJ databases">
        <title>Molecular characterization of the Integrative and Conjugative elements harboring multidrug-resistance gene from Glaesserella (Haemophilus) parasuis.</title>
        <authorList>
            <person name="Che Y."/>
            <person name="Zhou L."/>
        </authorList>
    </citation>
    <scope>NUCLEOTIDE SEQUENCE</scope>
    <source>
        <strain evidence="2">Z44</strain>
    </source>
</reference>
<dbReference type="RefSeq" id="WP_021112535.1">
    <property type="nucleotide sequence ID" value="NZ_CP041334.1"/>
</dbReference>
<proteinExistence type="predicted"/>
<evidence type="ECO:0000313" key="3">
    <source>
        <dbReference type="Proteomes" id="UP000509790"/>
    </source>
</evidence>
<dbReference type="Proteomes" id="UP000509790">
    <property type="component" value="Chromosome"/>
</dbReference>
<name>A0A084EF39_GLAPU</name>
<accession>A0A084EF39</accession>
<dbReference type="Pfam" id="PF12101">
    <property type="entry name" value="DUF3577"/>
    <property type="match status" value="1"/>
</dbReference>
<dbReference type="GeneID" id="66619424"/>
<evidence type="ECO:0000313" key="2">
    <source>
        <dbReference type="EMBL" id="WGE10938.1"/>
    </source>
</evidence>
<gene>
    <name evidence="1" type="ORF">FLK62_05350</name>
    <name evidence="2" type="ORF">QBL01_05020</name>
</gene>